<sequence length="235" mass="26573">MDTTPGFRIFRFRVIQIGNDPFRGGGCQSAEGTPRIDVFPLRNDVIEQTIAPRWLEHKDLNQKAELTLKGVVGTIIKKYFPRLTQSQRVLFEASPFGIFLGMHIPSGDPLLVYMMMLYEVRSQQIFEMGGGGVMFDIQGIQLDFGETEYILICGLKVGPYVDSLNDEKGHSNSHLRAWLFPDISDSRLRLKDLEDLILSPNYSALQDEDVVMLIQLVFMLKGLHGRDETGSIETC</sequence>
<dbReference type="EMBL" id="OX465078">
    <property type="protein sequence ID" value="CAI9274112.1"/>
    <property type="molecule type" value="Genomic_DNA"/>
</dbReference>
<proteinExistence type="predicted"/>
<reference evidence="1" key="1">
    <citation type="submission" date="2023-04" db="EMBL/GenBank/DDBJ databases">
        <authorList>
            <person name="Vijverberg K."/>
            <person name="Xiong W."/>
            <person name="Schranz E."/>
        </authorList>
    </citation>
    <scope>NUCLEOTIDE SEQUENCE</scope>
</reference>
<organism evidence="1 2">
    <name type="scientific">Lactuca saligna</name>
    <name type="common">Willowleaf lettuce</name>
    <dbReference type="NCBI Taxonomy" id="75948"/>
    <lineage>
        <taxon>Eukaryota</taxon>
        <taxon>Viridiplantae</taxon>
        <taxon>Streptophyta</taxon>
        <taxon>Embryophyta</taxon>
        <taxon>Tracheophyta</taxon>
        <taxon>Spermatophyta</taxon>
        <taxon>Magnoliopsida</taxon>
        <taxon>eudicotyledons</taxon>
        <taxon>Gunneridae</taxon>
        <taxon>Pentapetalae</taxon>
        <taxon>asterids</taxon>
        <taxon>campanulids</taxon>
        <taxon>Asterales</taxon>
        <taxon>Asteraceae</taxon>
        <taxon>Cichorioideae</taxon>
        <taxon>Cichorieae</taxon>
        <taxon>Lactucinae</taxon>
        <taxon>Lactuca</taxon>
    </lineage>
</organism>
<accession>A0AA35YHP3</accession>
<gene>
    <name evidence="1" type="ORF">LSALG_LOCUS14215</name>
</gene>
<keyword evidence="2" id="KW-1185">Reference proteome</keyword>
<dbReference type="Proteomes" id="UP001177003">
    <property type="component" value="Chromosome 2"/>
</dbReference>
<dbReference type="AlphaFoldDB" id="A0AA35YHP3"/>
<evidence type="ECO:0000313" key="1">
    <source>
        <dbReference type="EMBL" id="CAI9274112.1"/>
    </source>
</evidence>
<evidence type="ECO:0000313" key="2">
    <source>
        <dbReference type="Proteomes" id="UP001177003"/>
    </source>
</evidence>
<dbReference type="PANTHER" id="PTHR48449">
    <property type="entry name" value="DUF1985 DOMAIN-CONTAINING PROTEIN"/>
    <property type="match status" value="1"/>
</dbReference>
<protein>
    <submittedName>
        <fullName evidence="1">Uncharacterized protein</fullName>
    </submittedName>
</protein>
<dbReference type="PANTHER" id="PTHR48449:SF1">
    <property type="entry name" value="DUF1985 DOMAIN-CONTAINING PROTEIN"/>
    <property type="match status" value="1"/>
</dbReference>
<name>A0AA35YHP3_LACSI</name>